<keyword evidence="2" id="KW-1185">Reference proteome</keyword>
<comment type="caution">
    <text evidence="1">The sequence shown here is derived from an EMBL/GenBank/DDBJ whole genome shotgun (WGS) entry which is preliminary data.</text>
</comment>
<protein>
    <submittedName>
        <fullName evidence="1">Uncharacterized protein</fullName>
    </submittedName>
</protein>
<name>A0A5B0M4S7_PUCGR</name>
<reference evidence="1 2" key="1">
    <citation type="submission" date="2019-05" db="EMBL/GenBank/DDBJ databases">
        <title>Emergence of the Ug99 lineage of the wheat stem rust pathogen through somatic hybridization.</title>
        <authorList>
            <person name="Li F."/>
            <person name="Upadhyaya N.M."/>
            <person name="Sperschneider J."/>
            <person name="Matny O."/>
            <person name="Nguyen-Phuc H."/>
            <person name="Mago R."/>
            <person name="Raley C."/>
            <person name="Miller M.E."/>
            <person name="Silverstein K.A.T."/>
            <person name="Henningsen E."/>
            <person name="Hirsch C.D."/>
            <person name="Visser B."/>
            <person name="Pretorius Z.A."/>
            <person name="Steffenson B.J."/>
            <person name="Schwessinger B."/>
            <person name="Dodds P.N."/>
            <person name="Figueroa M."/>
        </authorList>
    </citation>
    <scope>NUCLEOTIDE SEQUENCE [LARGE SCALE GENOMIC DNA]</scope>
    <source>
        <strain evidence="1">21-0</strain>
    </source>
</reference>
<dbReference type="AlphaFoldDB" id="A0A5B0M4S7"/>
<accession>A0A5B0M4S7</accession>
<evidence type="ECO:0000313" key="2">
    <source>
        <dbReference type="Proteomes" id="UP000324748"/>
    </source>
</evidence>
<sequence length="145" mass="15735">MRLDERNPTAILRVEHSLFTGQEVGTAKVDSALMSATEDGSEDKAVVLGPVTIGLRSRSLKVDVQDASGGWRCEIDKIFLFHLSVSLSPHSSFSRLYRHRFACALLSLLVHVGRALTSRFGKTSGSLVLCSHFLVSLAAPSVPKN</sequence>
<evidence type="ECO:0000313" key="1">
    <source>
        <dbReference type="EMBL" id="KAA1071802.1"/>
    </source>
</evidence>
<dbReference type="EMBL" id="VSWC01000170">
    <property type="protein sequence ID" value="KAA1071802.1"/>
    <property type="molecule type" value="Genomic_DNA"/>
</dbReference>
<gene>
    <name evidence="1" type="ORF">PGT21_019841</name>
</gene>
<dbReference type="Proteomes" id="UP000324748">
    <property type="component" value="Unassembled WGS sequence"/>
</dbReference>
<organism evidence="1 2">
    <name type="scientific">Puccinia graminis f. sp. tritici</name>
    <dbReference type="NCBI Taxonomy" id="56615"/>
    <lineage>
        <taxon>Eukaryota</taxon>
        <taxon>Fungi</taxon>
        <taxon>Dikarya</taxon>
        <taxon>Basidiomycota</taxon>
        <taxon>Pucciniomycotina</taxon>
        <taxon>Pucciniomycetes</taxon>
        <taxon>Pucciniales</taxon>
        <taxon>Pucciniaceae</taxon>
        <taxon>Puccinia</taxon>
    </lineage>
</organism>
<proteinExistence type="predicted"/>